<comment type="caution">
    <text evidence="2">The sequence shown here is derived from an EMBL/GenBank/DDBJ whole genome shotgun (WGS) entry which is preliminary data.</text>
</comment>
<proteinExistence type="predicted"/>
<feature type="domain" description="Bacterial Ig-like" evidence="1">
    <location>
        <begin position="21"/>
        <end position="101"/>
    </location>
</feature>
<dbReference type="RefSeq" id="WP_422921257.1">
    <property type="nucleotide sequence ID" value="NZ_JAMZEJ010000012.1"/>
</dbReference>
<protein>
    <submittedName>
        <fullName evidence="2">Ig-like domain-containing protein</fullName>
    </submittedName>
</protein>
<organism evidence="2 3">
    <name type="scientific">Rhizosaccharibacter radicis</name>
    <dbReference type="NCBI Taxonomy" id="2782605"/>
    <lineage>
        <taxon>Bacteria</taxon>
        <taxon>Pseudomonadati</taxon>
        <taxon>Pseudomonadota</taxon>
        <taxon>Alphaproteobacteria</taxon>
        <taxon>Acetobacterales</taxon>
        <taxon>Acetobacteraceae</taxon>
        <taxon>Rhizosaccharibacter</taxon>
    </lineage>
</organism>
<evidence type="ECO:0000313" key="2">
    <source>
        <dbReference type="EMBL" id="MCQ8242493.1"/>
    </source>
</evidence>
<reference evidence="2 3" key="1">
    <citation type="submission" date="2022-06" db="EMBL/GenBank/DDBJ databases">
        <title>Rhizosaccharibacter gen. nov. sp. nov. KSS12, endophytic bacteria isolated from sugarcane.</title>
        <authorList>
            <person name="Pitiwittayakul N."/>
        </authorList>
    </citation>
    <scope>NUCLEOTIDE SEQUENCE [LARGE SCALE GENOMIC DNA]</scope>
    <source>
        <strain evidence="2 3">KSS12</strain>
    </source>
</reference>
<dbReference type="InterPro" id="IPR044016">
    <property type="entry name" value="Big_13"/>
</dbReference>
<evidence type="ECO:0000313" key="3">
    <source>
        <dbReference type="Proteomes" id="UP001524547"/>
    </source>
</evidence>
<dbReference type="Proteomes" id="UP001524547">
    <property type="component" value="Unassembled WGS sequence"/>
</dbReference>
<dbReference type="EMBL" id="JAMZEJ010000012">
    <property type="protein sequence ID" value="MCQ8242493.1"/>
    <property type="molecule type" value="Genomic_DNA"/>
</dbReference>
<sequence length="241" mass="25487">ASFNINVPSDGYMLPSVGSVVTSASTLHLQGMADPGQTLTITASGSDKTLVVGTAKANGHGMWSLDSSNVLTSGYYKISASTTDAFGRIVSSVATQEFIVDEQHIKIDPKTDQVIELSTFSQKNMSFIIDNSVLSAGQGDSIHEYGTGNTIVMAENSNITYDNENPFGFDYFDISNCLKMAGWDGRASSMGQYISTSIPAGSSSTVIKISDGSSGGSSITFNGITDMNADTFIRHCILHQS</sequence>
<keyword evidence="3" id="KW-1185">Reference proteome</keyword>
<dbReference type="InterPro" id="IPR013783">
    <property type="entry name" value="Ig-like_fold"/>
</dbReference>
<name>A0ABT1W1M1_9PROT</name>
<evidence type="ECO:0000259" key="1">
    <source>
        <dbReference type="Pfam" id="PF19077"/>
    </source>
</evidence>
<gene>
    <name evidence="2" type="ORF">NFI88_16855</name>
</gene>
<accession>A0ABT1W1M1</accession>
<dbReference type="Gene3D" id="2.60.40.10">
    <property type="entry name" value="Immunoglobulins"/>
    <property type="match status" value="1"/>
</dbReference>
<dbReference type="Pfam" id="PF19077">
    <property type="entry name" value="Big_13"/>
    <property type="match status" value="1"/>
</dbReference>
<feature type="non-terminal residue" evidence="2">
    <location>
        <position position="1"/>
    </location>
</feature>